<dbReference type="InterPro" id="IPR000073">
    <property type="entry name" value="AB_hydrolase_1"/>
</dbReference>
<sequence length="310" mass="34651">MAFFTQETVQYADLGSHKLAFLLDGTESRKDNQPIFIVFPGVTSSINQWAAVYRLLDHSVPILWYERAGYSFSSPSPSPPSSTIIAKELNTLLEVTKITGPYVLVGHSWGGTLSREFLHLRPHDIAGMVLIDTVTSYVVPDPAINAVTKGVDYITVCGIVDTHKLTPEEWKAFMDEEEDPKHGAQAEKEMAQLIPARLALDSKEQLTKQPAILGDNPVVVIRAHGKEEFEKMYIVGVEMGNGTEEERRQYRQHMAEWEEKEEAASQALFGLSKKGKYVRAACGHNVQLQQPELLAGEIKWMYDSITGHSH</sequence>
<dbReference type="Gene3D" id="3.40.50.1820">
    <property type="entry name" value="alpha/beta hydrolase"/>
    <property type="match status" value="1"/>
</dbReference>
<dbReference type="GO" id="GO:0046464">
    <property type="term" value="P:acylglycerol catabolic process"/>
    <property type="evidence" value="ECO:0007669"/>
    <property type="project" value="TreeGrafter"/>
</dbReference>
<keyword evidence="1" id="KW-0175">Coiled coil</keyword>
<dbReference type="Proteomes" id="UP000054321">
    <property type="component" value="Unassembled WGS sequence"/>
</dbReference>
<feature type="coiled-coil region" evidence="1">
    <location>
        <begin position="240"/>
        <end position="267"/>
    </location>
</feature>
<dbReference type="InterPro" id="IPR050266">
    <property type="entry name" value="AB_hydrolase_sf"/>
</dbReference>
<dbReference type="HOGENOM" id="CLU_020336_9_1_1"/>
<gene>
    <name evidence="3" type="ORF">OIDMADRAFT_106743</name>
</gene>
<dbReference type="EMBL" id="KN832890">
    <property type="protein sequence ID" value="KIM94291.1"/>
    <property type="molecule type" value="Genomic_DNA"/>
</dbReference>
<organism evidence="3 4">
    <name type="scientific">Oidiodendron maius (strain Zn)</name>
    <dbReference type="NCBI Taxonomy" id="913774"/>
    <lineage>
        <taxon>Eukaryota</taxon>
        <taxon>Fungi</taxon>
        <taxon>Dikarya</taxon>
        <taxon>Ascomycota</taxon>
        <taxon>Pezizomycotina</taxon>
        <taxon>Leotiomycetes</taxon>
        <taxon>Leotiomycetes incertae sedis</taxon>
        <taxon>Myxotrichaceae</taxon>
        <taxon>Oidiodendron</taxon>
    </lineage>
</organism>
<name>A0A0C3GVG4_OIDMZ</name>
<dbReference type="InterPro" id="IPR029058">
    <property type="entry name" value="AB_hydrolase_fold"/>
</dbReference>
<dbReference type="PANTHER" id="PTHR43798">
    <property type="entry name" value="MONOACYLGLYCEROL LIPASE"/>
    <property type="match status" value="1"/>
</dbReference>
<dbReference type="Pfam" id="PF00561">
    <property type="entry name" value="Abhydrolase_1"/>
    <property type="match status" value="1"/>
</dbReference>
<evidence type="ECO:0000313" key="4">
    <source>
        <dbReference type="Proteomes" id="UP000054321"/>
    </source>
</evidence>
<feature type="domain" description="AB hydrolase-1" evidence="2">
    <location>
        <begin position="34"/>
        <end position="135"/>
    </location>
</feature>
<protein>
    <recommendedName>
        <fullName evidence="2">AB hydrolase-1 domain-containing protein</fullName>
    </recommendedName>
</protein>
<evidence type="ECO:0000313" key="3">
    <source>
        <dbReference type="EMBL" id="KIM94291.1"/>
    </source>
</evidence>
<evidence type="ECO:0000259" key="2">
    <source>
        <dbReference type="Pfam" id="PF00561"/>
    </source>
</evidence>
<evidence type="ECO:0000256" key="1">
    <source>
        <dbReference type="SAM" id="Coils"/>
    </source>
</evidence>
<keyword evidence="4" id="KW-1185">Reference proteome</keyword>
<dbReference type="SUPFAM" id="SSF53474">
    <property type="entry name" value="alpha/beta-Hydrolases"/>
    <property type="match status" value="1"/>
</dbReference>
<reference evidence="4" key="2">
    <citation type="submission" date="2015-01" db="EMBL/GenBank/DDBJ databases">
        <title>Evolutionary Origins and Diversification of the Mycorrhizal Mutualists.</title>
        <authorList>
            <consortium name="DOE Joint Genome Institute"/>
            <consortium name="Mycorrhizal Genomics Consortium"/>
            <person name="Kohler A."/>
            <person name="Kuo A."/>
            <person name="Nagy L.G."/>
            <person name="Floudas D."/>
            <person name="Copeland A."/>
            <person name="Barry K.W."/>
            <person name="Cichocki N."/>
            <person name="Veneault-Fourrey C."/>
            <person name="LaButti K."/>
            <person name="Lindquist E.A."/>
            <person name="Lipzen A."/>
            <person name="Lundell T."/>
            <person name="Morin E."/>
            <person name="Murat C."/>
            <person name="Riley R."/>
            <person name="Ohm R."/>
            <person name="Sun H."/>
            <person name="Tunlid A."/>
            <person name="Henrissat B."/>
            <person name="Grigoriev I.V."/>
            <person name="Hibbett D.S."/>
            <person name="Martin F."/>
        </authorList>
    </citation>
    <scope>NUCLEOTIDE SEQUENCE [LARGE SCALE GENOMIC DNA]</scope>
    <source>
        <strain evidence="4">Zn</strain>
    </source>
</reference>
<dbReference type="GO" id="GO:0047372">
    <property type="term" value="F:monoacylglycerol lipase activity"/>
    <property type="evidence" value="ECO:0007669"/>
    <property type="project" value="TreeGrafter"/>
</dbReference>
<dbReference type="OrthoDB" id="294702at2759"/>
<dbReference type="PANTHER" id="PTHR43798:SF5">
    <property type="entry name" value="MONOACYLGLYCEROL LIPASE ABHD6"/>
    <property type="match status" value="1"/>
</dbReference>
<dbReference type="GO" id="GO:0016020">
    <property type="term" value="C:membrane"/>
    <property type="evidence" value="ECO:0007669"/>
    <property type="project" value="TreeGrafter"/>
</dbReference>
<proteinExistence type="predicted"/>
<dbReference type="InParanoid" id="A0A0C3GVG4"/>
<reference evidence="3 4" key="1">
    <citation type="submission" date="2014-04" db="EMBL/GenBank/DDBJ databases">
        <authorList>
            <consortium name="DOE Joint Genome Institute"/>
            <person name="Kuo A."/>
            <person name="Martino E."/>
            <person name="Perotto S."/>
            <person name="Kohler A."/>
            <person name="Nagy L.G."/>
            <person name="Floudas D."/>
            <person name="Copeland A."/>
            <person name="Barry K.W."/>
            <person name="Cichocki N."/>
            <person name="Veneault-Fourrey C."/>
            <person name="LaButti K."/>
            <person name="Lindquist E.A."/>
            <person name="Lipzen A."/>
            <person name="Lundell T."/>
            <person name="Morin E."/>
            <person name="Murat C."/>
            <person name="Sun H."/>
            <person name="Tunlid A."/>
            <person name="Henrissat B."/>
            <person name="Grigoriev I.V."/>
            <person name="Hibbett D.S."/>
            <person name="Martin F."/>
            <person name="Nordberg H.P."/>
            <person name="Cantor M.N."/>
            <person name="Hua S.X."/>
        </authorList>
    </citation>
    <scope>NUCLEOTIDE SEQUENCE [LARGE SCALE GENOMIC DNA]</scope>
    <source>
        <strain evidence="3 4">Zn</strain>
    </source>
</reference>
<accession>A0A0C3GVG4</accession>
<dbReference type="AlphaFoldDB" id="A0A0C3GVG4"/>